<comment type="caution">
    <text evidence="1">The sequence shown here is derived from an EMBL/GenBank/DDBJ whole genome shotgun (WGS) entry which is preliminary data.</text>
</comment>
<organism evidence="1 2">
    <name type="scientific">Flavobacterium beibuense</name>
    <dbReference type="NCBI Taxonomy" id="657326"/>
    <lineage>
        <taxon>Bacteria</taxon>
        <taxon>Pseudomonadati</taxon>
        <taxon>Bacteroidota</taxon>
        <taxon>Flavobacteriia</taxon>
        <taxon>Flavobacteriales</taxon>
        <taxon>Flavobacteriaceae</taxon>
        <taxon>Flavobacterium</taxon>
    </lineage>
</organism>
<keyword evidence="2" id="KW-1185">Reference proteome</keyword>
<reference evidence="1 2" key="1">
    <citation type="submission" date="2014-12" db="EMBL/GenBank/DDBJ databases">
        <title>Genome sequence of Flavobacterium beibuense RSKm HC5.</title>
        <authorList>
            <person name="Kim J.F."/>
            <person name="Song J.Y."/>
            <person name="Kwak M.-J."/>
            <person name="Lee S.-W."/>
        </authorList>
    </citation>
    <scope>NUCLEOTIDE SEQUENCE [LARGE SCALE GENOMIC DNA]</scope>
    <source>
        <strain evidence="1 2">RSKm HC5</strain>
    </source>
</reference>
<name>A0A444WG86_9FLAO</name>
<dbReference type="OrthoDB" id="1098203at2"/>
<proteinExistence type="predicted"/>
<dbReference type="AlphaFoldDB" id="A0A444WG86"/>
<dbReference type="RefSeq" id="WP_129749675.1">
    <property type="nucleotide sequence ID" value="NZ_JUIW01000002.1"/>
</dbReference>
<accession>A0A444WG86</accession>
<evidence type="ECO:0000313" key="1">
    <source>
        <dbReference type="EMBL" id="RYJ44860.1"/>
    </source>
</evidence>
<protein>
    <submittedName>
        <fullName evidence="1">Uncharacterized protein</fullName>
    </submittedName>
</protein>
<sequence>MENLTGNPKKQKKVKKEELNTPKELATLLQARNIDTARFEPIGAGFYHLYEDCFNASVICIDRKKFEEGAPYLVKIILEDFTNDEYLAFRKRFEVIINPEYRNYYNLNIANELLQSQIA</sequence>
<gene>
    <name evidence="1" type="ORF">NU09_0494</name>
</gene>
<dbReference type="EMBL" id="JUIW01000002">
    <property type="protein sequence ID" value="RYJ44860.1"/>
    <property type="molecule type" value="Genomic_DNA"/>
</dbReference>
<dbReference type="Proteomes" id="UP000289775">
    <property type="component" value="Unassembled WGS sequence"/>
</dbReference>
<evidence type="ECO:0000313" key="2">
    <source>
        <dbReference type="Proteomes" id="UP000289775"/>
    </source>
</evidence>